<protein>
    <submittedName>
        <fullName evidence="1">Uncharacterized protein</fullName>
    </submittedName>
</protein>
<accession>A0A8H7TR60</accession>
<sequence>MRRDSYFLALGTVTLRMPSLRLAVTPSCSTRVGKLKVRANSPMLRSVSQYLALSAAVAGFSAAASPAGDSVFLATSDSSSTVTLWALSCFSSPPSVMAEAEDVPQEAGGRGACGVGALDFSADLHGLGVGELDVDVVLAQACELAVELVVVGRLADVELGLPGLEAQAAGV</sequence>
<proteinExistence type="predicted"/>
<reference evidence="1" key="1">
    <citation type="submission" date="2020-10" db="EMBL/GenBank/DDBJ databases">
        <title>High-Quality Genome Resource of Clonostachys rosea strain S41 by Oxford Nanopore Long-Read Sequencing.</title>
        <authorList>
            <person name="Wang H."/>
        </authorList>
    </citation>
    <scope>NUCLEOTIDE SEQUENCE</scope>
    <source>
        <strain evidence="1">S41</strain>
    </source>
</reference>
<evidence type="ECO:0000313" key="2">
    <source>
        <dbReference type="Proteomes" id="UP000616885"/>
    </source>
</evidence>
<comment type="caution">
    <text evidence="1">The sequence shown here is derived from an EMBL/GenBank/DDBJ whole genome shotgun (WGS) entry which is preliminary data.</text>
</comment>
<dbReference type="EMBL" id="JADCTT010000004">
    <property type="protein sequence ID" value="KAF9753560.1"/>
    <property type="molecule type" value="Genomic_DNA"/>
</dbReference>
<name>A0A8H7TR60_BIOOC</name>
<gene>
    <name evidence="1" type="ORF">IM811_012318</name>
</gene>
<evidence type="ECO:0000313" key="1">
    <source>
        <dbReference type="EMBL" id="KAF9753560.1"/>
    </source>
</evidence>
<organism evidence="1 2">
    <name type="scientific">Bionectria ochroleuca</name>
    <name type="common">Gliocladium roseum</name>
    <dbReference type="NCBI Taxonomy" id="29856"/>
    <lineage>
        <taxon>Eukaryota</taxon>
        <taxon>Fungi</taxon>
        <taxon>Dikarya</taxon>
        <taxon>Ascomycota</taxon>
        <taxon>Pezizomycotina</taxon>
        <taxon>Sordariomycetes</taxon>
        <taxon>Hypocreomycetidae</taxon>
        <taxon>Hypocreales</taxon>
        <taxon>Bionectriaceae</taxon>
        <taxon>Clonostachys</taxon>
    </lineage>
</organism>
<dbReference type="Proteomes" id="UP000616885">
    <property type="component" value="Unassembled WGS sequence"/>
</dbReference>
<dbReference type="AlphaFoldDB" id="A0A8H7TR60"/>